<dbReference type="InterPro" id="IPR016047">
    <property type="entry name" value="M23ase_b-sheet_dom"/>
</dbReference>
<proteinExistence type="predicted"/>
<dbReference type="EMBL" id="CP146203">
    <property type="protein sequence ID" value="XBH22492.1"/>
    <property type="molecule type" value="Genomic_DNA"/>
</dbReference>
<dbReference type="Gene3D" id="2.70.70.10">
    <property type="entry name" value="Glucose Permease (Domain IIA)"/>
    <property type="match status" value="1"/>
</dbReference>
<name>A0AAU7DWG1_9MICO</name>
<dbReference type="SUPFAM" id="SSF51261">
    <property type="entry name" value="Duplicated hybrid motif"/>
    <property type="match status" value="1"/>
</dbReference>
<organism evidence="2">
    <name type="scientific">Jonesiaceae bacterium BS-20</name>
    <dbReference type="NCBI Taxonomy" id="3120821"/>
    <lineage>
        <taxon>Bacteria</taxon>
        <taxon>Bacillati</taxon>
        <taxon>Actinomycetota</taxon>
        <taxon>Actinomycetes</taxon>
        <taxon>Micrococcales</taxon>
        <taxon>Jonesiaceae</taxon>
    </lineage>
</organism>
<accession>A0AAU7DWG1</accession>
<evidence type="ECO:0000313" key="2">
    <source>
        <dbReference type="EMBL" id="XBH22492.1"/>
    </source>
</evidence>
<sequence>MDGRRHGWANRMLPSHGRSIGLCLSVCVALGFALASPASAKPAPWQVPVHYPASTALASLHRSAFTRAGILAHDFAKPAQNWLPGHRGIDLVPTGAPVIVAPSTGSIGFVGNVAGKPVVTLLHAGGLRSTFEPAETDLVVGTVLDAGDFVGTISSAGPWHCPTACLHWGVKDGDEYLDPWRFIRPHVRIILLPGPHARG</sequence>
<feature type="domain" description="M23ase beta-sheet core" evidence="1">
    <location>
        <begin position="85"/>
        <end position="179"/>
    </location>
</feature>
<protein>
    <submittedName>
        <fullName evidence="2">Peptidoglycan DD-metalloendopeptidase family protein</fullName>
    </submittedName>
</protein>
<dbReference type="InterPro" id="IPR011055">
    <property type="entry name" value="Dup_hybrid_motif"/>
</dbReference>
<evidence type="ECO:0000259" key="1">
    <source>
        <dbReference type="Pfam" id="PF01551"/>
    </source>
</evidence>
<dbReference type="AlphaFoldDB" id="A0AAU7DWG1"/>
<gene>
    <name evidence="2" type="ORF">V5R04_04510</name>
</gene>
<dbReference type="Pfam" id="PF01551">
    <property type="entry name" value="Peptidase_M23"/>
    <property type="match status" value="1"/>
</dbReference>
<reference evidence="2" key="1">
    <citation type="submission" date="2024-02" db="EMBL/GenBank/DDBJ databases">
        <title>Tomenella chthoni gen. nov. sp. nov., a member of the family Jonesiaceae isolated from bat guano.</title>
        <authorList>
            <person name="Miller S.L."/>
            <person name="King J."/>
            <person name="Sankaranarayanan K."/>
            <person name="Lawson P.A."/>
        </authorList>
    </citation>
    <scope>NUCLEOTIDE SEQUENCE</scope>
    <source>
        <strain evidence="2">BS-20</strain>
    </source>
</reference>